<keyword evidence="2" id="KW-1185">Reference proteome</keyword>
<dbReference type="Proteomes" id="UP000308886">
    <property type="component" value="Unassembled WGS sequence"/>
</dbReference>
<evidence type="ECO:0000313" key="2">
    <source>
        <dbReference type="Proteomes" id="UP000308886"/>
    </source>
</evidence>
<sequence length="182" mass="20371">MNKVIETIMSRRSCRCFDPERMPSEETIQQICEAGTWSPTSRGQQNPIIIAVTNKELRDRISRMNSAIITGKNLVTSTPPGADPFYGAPCMLIVLVKESPNAMYDGPIVMQTLMLAAESLGVNSIWIHRAKEEFESEEGKQILRDLGIEGDYIGIGHVALGYAAKPLQEPKPRKEDYIYWAK</sequence>
<gene>
    <name evidence="1" type="ORF">E5358_11735</name>
</gene>
<organism evidence="1 2">
    <name type="scientific">Palleniella muris</name>
    <dbReference type="NCBI Taxonomy" id="3038145"/>
    <lineage>
        <taxon>Bacteria</taxon>
        <taxon>Pseudomonadati</taxon>
        <taxon>Bacteroidota</taxon>
        <taxon>Bacteroidia</taxon>
        <taxon>Bacteroidales</taxon>
        <taxon>Prevotellaceae</taxon>
        <taxon>Palleniella</taxon>
    </lineage>
</organism>
<proteinExistence type="predicted"/>
<name>A0AC61QN49_9BACT</name>
<protein>
    <submittedName>
        <fullName evidence="1">Diguanylate cyclase</fullName>
    </submittedName>
</protein>
<accession>A0AC61QN49</accession>
<reference evidence="1" key="1">
    <citation type="submission" date="2019-04" db="EMBL/GenBank/DDBJ databases">
        <title>Microbes associate with the intestines of laboratory mice.</title>
        <authorList>
            <person name="Navarre W."/>
            <person name="Wong E."/>
            <person name="Huang K."/>
            <person name="Tropini C."/>
            <person name="Ng K."/>
            <person name="Yu B."/>
        </authorList>
    </citation>
    <scope>NUCLEOTIDE SEQUENCE</scope>
    <source>
        <strain evidence="1">NM73_A23</strain>
    </source>
</reference>
<evidence type="ECO:0000313" key="1">
    <source>
        <dbReference type="EMBL" id="TGX80811.1"/>
    </source>
</evidence>
<dbReference type="EMBL" id="SRZC01000021">
    <property type="protein sequence ID" value="TGX80811.1"/>
    <property type="molecule type" value="Genomic_DNA"/>
</dbReference>
<comment type="caution">
    <text evidence="1">The sequence shown here is derived from an EMBL/GenBank/DDBJ whole genome shotgun (WGS) entry which is preliminary data.</text>
</comment>